<dbReference type="InterPro" id="IPR036259">
    <property type="entry name" value="MFS_trans_sf"/>
</dbReference>
<evidence type="ECO:0000256" key="4">
    <source>
        <dbReference type="ARBA" id="ARBA00023136"/>
    </source>
</evidence>
<keyword evidence="7" id="KW-1185">Reference proteome</keyword>
<dbReference type="EMBL" id="CARXXK010000001">
    <property type="protein sequence ID" value="CAI6349578.1"/>
    <property type="molecule type" value="Genomic_DNA"/>
</dbReference>
<dbReference type="PANTHER" id="PTHR12778:SF9">
    <property type="entry name" value="ACETYL-COENZYME A TRANSPORTER 1"/>
    <property type="match status" value="1"/>
</dbReference>
<organism evidence="6 7">
    <name type="scientific">Macrosiphum euphorbiae</name>
    <name type="common">potato aphid</name>
    <dbReference type="NCBI Taxonomy" id="13131"/>
    <lineage>
        <taxon>Eukaryota</taxon>
        <taxon>Metazoa</taxon>
        <taxon>Ecdysozoa</taxon>
        <taxon>Arthropoda</taxon>
        <taxon>Hexapoda</taxon>
        <taxon>Insecta</taxon>
        <taxon>Pterygota</taxon>
        <taxon>Neoptera</taxon>
        <taxon>Paraneoptera</taxon>
        <taxon>Hemiptera</taxon>
        <taxon>Sternorrhyncha</taxon>
        <taxon>Aphidomorpha</taxon>
        <taxon>Aphidoidea</taxon>
        <taxon>Aphididae</taxon>
        <taxon>Macrosiphini</taxon>
        <taxon>Macrosiphum</taxon>
    </lineage>
</organism>
<comment type="caution">
    <text evidence="6">The sequence shown here is derived from an EMBL/GenBank/DDBJ whole genome shotgun (WGS) entry which is preliminary data.</text>
</comment>
<dbReference type="InterPro" id="IPR004752">
    <property type="entry name" value="AmpG_permease/AT-1"/>
</dbReference>
<dbReference type="Gene3D" id="1.20.1250.20">
    <property type="entry name" value="MFS general substrate transporter like domains"/>
    <property type="match status" value="1"/>
</dbReference>
<sequence>MSKVKPRKTMVFEDKLENFSPKRKKHGLHVSKPVPCTIGDRLNIAILLFLYTLQGVPLGLSAAIPITMQKKHITYKEQAKFSFSTWPFSLKLLWAPIIDSIFWPKFGRRKTWLVPVQYLIGFFLLFLAMNINDWLVFTEDPNTTFLTLMFFCLNFLAATQDIAVDGWALTMLRKENVGYASTCNSVGQTIGAFLGYVVFITLESPTFCNKWLRFTESTEGLITLQGFLYFWGYTFMIATTLVAIFKHENNESSQHDSHDLNLYQTYKLLGDIMKLPSVKTLSIILLTAKIGFSAIDVVSSLKIIDKGIPKDDIALIGLLSIPLQIIIPVLITKYTAGPKPMNIYLKSIPYRLLIGIVIAAIVYFTPYFIDQDGNVSMFYYILVLSSFLLHQLTMYSMFVAVMAFFARISDPLFGGTNMTLLNTLTNLGGAWANTAALWMTDFLTYKQCSTNGNNTCSTETEINACQTSDGKCEITIDGFYLETFLCTIFGIMWYQYFSKIIRNLQSKDLKHWHVDAKKHSKL</sequence>
<dbReference type="GO" id="GO:0035348">
    <property type="term" value="P:acetyl-CoA transmembrane transport"/>
    <property type="evidence" value="ECO:0007669"/>
    <property type="project" value="InterPro"/>
</dbReference>
<feature type="transmembrane region" description="Helical" evidence="5">
    <location>
        <begin position="222"/>
        <end position="245"/>
    </location>
</feature>
<dbReference type="PANTHER" id="PTHR12778">
    <property type="entry name" value="SOLUTE CARRIER FAMILY 33 ACETYL-COA TRANSPORTER -RELATED"/>
    <property type="match status" value="1"/>
</dbReference>
<evidence type="ECO:0000256" key="5">
    <source>
        <dbReference type="SAM" id="Phobius"/>
    </source>
</evidence>
<feature type="transmembrane region" description="Helical" evidence="5">
    <location>
        <begin position="111"/>
        <end position="131"/>
    </location>
</feature>
<name>A0AAV0VZC6_9HEMI</name>
<dbReference type="Pfam" id="PF13000">
    <property type="entry name" value="Acatn"/>
    <property type="match status" value="2"/>
</dbReference>
<feature type="transmembrane region" description="Helical" evidence="5">
    <location>
        <begin position="42"/>
        <end position="66"/>
    </location>
</feature>
<feature type="transmembrane region" description="Helical" evidence="5">
    <location>
        <begin position="176"/>
        <end position="202"/>
    </location>
</feature>
<comment type="subcellular location">
    <subcellularLocation>
        <location evidence="1">Membrane</location>
        <topology evidence="1">Multi-pass membrane protein</topology>
    </subcellularLocation>
</comment>
<feature type="transmembrane region" description="Helical" evidence="5">
    <location>
        <begin position="377"/>
        <end position="406"/>
    </location>
</feature>
<feature type="transmembrane region" description="Helical" evidence="5">
    <location>
        <begin position="143"/>
        <end position="164"/>
    </location>
</feature>
<evidence type="ECO:0000313" key="7">
    <source>
        <dbReference type="Proteomes" id="UP001160148"/>
    </source>
</evidence>
<evidence type="ECO:0008006" key="8">
    <source>
        <dbReference type="Google" id="ProtNLM"/>
    </source>
</evidence>
<dbReference type="SUPFAM" id="SSF103473">
    <property type="entry name" value="MFS general substrate transporter"/>
    <property type="match status" value="1"/>
</dbReference>
<feature type="transmembrane region" description="Helical" evidence="5">
    <location>
        <begin position="86"/>
        <end position="104"/>
    </location>
</feature>
<dbReference type="AlphaFoldDB" id="A0AAV0VZC6"/>
<feature type="transmembrane region" description="Helical" evidence="5">
    <location>
        <begin position="348"/>
        <end position="365"/>
    </location>
</feature>
<protein>
    <recommendedName>
        <fullName evidence="8">Acetyl-coenzyme A transporter 1</fullName>
    </recommendedName>
</protein>
<feature type="transmembrane region" description="Helical" evidence="5">
    <location>
        <begin position="479"/>
        <end position="497"/>
    </location>
</feature>
<proteinExistence type="predicted"/>
<reference evidence="6 7" key="1">
    <citation type="submission" date="2023-01" db="EMBL/GenBank/DDBJ databases">
        <authorList>
            <person name="Whitehead M."/>
        </authorList>
    </citation>
    <scope>NUCLEOTIDE SEQUENCE [LARGE SCALE GENOMIC DNA]</scope>
</reference>
<feature type="transmembrane region" description="Helical" evidence="5">
    <location>
        <begin position="313"/>
        <end position="336"/>
    </location>
</feature>
<keyword evidence="4 5" id="KW-0472">Membrane</keyword>
<gene>
    <name evidence="6" type="ORF">MEUPH1_LOCUS6121</name>
</gene>
<dbReference type="InterPro" id="IPR024371">
    <property type="entry name" value="AcetylCoA_trans_1-like"/>
</dbReference>
<accession>A0AAV0VZC6</accession>
<keyword evidence="2 5" id="KW-0812">Transmembrane</keyword>
<evidence type="ECO:0000256" key="2">
    <source>
        <dbReference type="ARBA" id="ARBA00022692"/>
    </source>
</evidence>
<evidence type="ECO:0000313" key="6">
    <source>
        <dbReference type="EMBL" id="CAI6349578.1"/>
    </source>
</evidence>
<evidence type="ECO:0000256" key="3">
    <source>
        <dbReference type="ARBA" id="ARBA00022989"/>
    </source>
</evidence>
<dbReference type="Proteomes" id="UP001160148">
    <property type="component" value="Unassembled WGS sequence"/>
</dbReference>
<dbReference type="GO" id="GO:0008521">
    <property type="term" value="F:acetyl-CoA transmembrane transporter activity"/>
    <property type="evidence" value="ECO:0007669"/>
    <property type="project" value="InterPro"/>
</dbReference>
<keyword evidence="3 5" id="KW-1133">Transmembrane helix</keyword>
<dbReference type="GO" id="GO:0016020">
    <property type="term" value="C:membrane"/>
    <property type="evidence" value="ECO:0007669"/>
    <property type="project" value="UniProtKB-SubCell"/>
</dbReference>
<evidence type="ECO:0000256" key="1">
    <source>
        <dbReference type="ARBA" id="ARBA00004141"/>
    </source>
</evidence>